<dbReference type="Gene3D" id="3.90.1150.10">
    <property type="entry name" value="Aspartate Aminotransferase, domain 1"/>
    <property type="match status" value="1"/>
</dbReference>
<dbReference type="InterPro" id="IPR015421">
    <property type="entry name" value="PyrdxlP-dep_Trfase_major"/>
</dbReference>
<keyword evidence="2" id="KW-0808">Transferase</keyword>
<protein>
    <submittedName>
        <fullName evidence="2">Histidinol-phosphate aminotransferase</fullName>
    </submittedName>
</protein>
<dbReference type="Gene3D" id="3.40.640.10">
    <property type="entry name" value="Type I PLP-dependent aspartate aminotransferase-like (Major domain)"/>
    <property type="match status" value="1"/>
</dbReference>
<feature type="region of interest" description="Disordered" evidence="1">
    <location>
        <begin position="58"/>
        <end position="79"/>
    </location>
</feature>
<reference evidence="2 3" key="1">
    <citation type="journal article" date="2020" name="Front. Microbiol.">
        <title>Single-cell genomics of novel Actinobacteria with the Wood-Ljungdahl pathway discovered in a serpentinizing system.</title>
        <authorList>
            <person name="Merino N."/>
            <person name="Kawai M."/>
            <person name="Boyd E.S."/>
            <person name="Colman D.R."/>
            <person name="McGlynn S.E."/>
            <person name="Nealson K.H."/>
            <person name="Kurokawa K."/>
            <person name="Hongoh Y."/>
        </authorList>
    </citation>
    <scope>NUCLEOTIDE SEQUENCE [LARGE SCALE GENOMIC DNA]</scope>
    <source>
        <strain evidence="2 3">S09_30</strain>
    </source>
</reference>
<dbReference type="Proteomes" id="UP000585609">
    <property type="component" value="Unassembled WGS sequence"/>
</dbReference>
<dbReference type="GO" id="GO:0008483">
    <property type="term" value="F:transaminase activity"/>
    <property type="evidence" value="ECO:0007669"/>
    <property type="project" value="UniProtKB-KW"/>
</dbReference>
<dbReference type="AlphaFoldDB" id="A0A6V8NXG7"/>
<proteinExistence type="predicted"/>
<comment type="caution">
    <text evidence="2">The sequence shown here is derived from an EMBL/GenBank/DDBJ whole genome shotgun (WGS) entry which is preliminary data.</text>
</comment>
<organism evidence="2 3">
    <name type="scientific">Candidatus Hakubella thermalkaliphila</name>
    <dbReference type="NCBI Taxonomy" id="2754717"/>
    <lineage>
        <taxon>Bacteria</taxon>
        <taxon>Bacillati</taxon>
        <taxon>Actinomycetota</taxon>
        <taxon>Actinomycetota incertae sedis</taxon>
        <taxon>Candidatus Hakubellales</taxon>
        <taxon>Candidatus Hakubellaceae</taxon>
        <taxon>Candidatus Hakubella</taxon>
    </lineage>
</organism>
<evidence type="ECO:0000256" key="1">
    <source>
        <dbReference type="SAM" id="MobiDB-lite"/>
    </source>
</evidence>
<name>A0A6V8NXG7_9ACTN</name>
<evidence type="ECO:0000313" key="2">
    <source>
        <dbReference type="EMBL" id="GFP24140.1"/>
    </source>
</evidence>
<sequence>MQKFNIKIRHIRSLLSPNIRNLRAYNAKEVPCRVKLDANESPYGFEINDKILKSIKTNRYPDPDAKTLKNNLKKSAAES</sequence>
<keyword evidence="2" id="KW-0032">Aminotransferase</keyword>
<gene>
    <name evidence="2" type="ORF">HKBW3S09_01606</name>
</gene>
<dbReference type="InterPro" id="IPR015422">
    <property type="entry name" value="PyrdxlP-dep_Trfase_small"/>
</dbReference>
<evidence type="ECO:0000313" key="3">
    <source>
        <dbReference type="Proteomes" id="UP000585609"/>
    </source>
</evidence>
<dbReference type="EMBL" id="BLRW01000362">
    <property type="protein sequence ID" value="GFP24140.1"/>
    <property type="molecule type" value="Genomic_DNA"/>
</dbReference>
<accession>A0A6V8NXG7</accession>